<dbReference type="SUPFAM" id="SSF111369">
    <property type="entry name" value="HlyD-like secretion proteins"/>
    <property type="match status" value="1"/>
</dbReference>
<dbReference type="GO" id="GO:0022857">
    <property type="term" value="F:transmembrane transporter activity"/>
    <property type="evidence" value="ECO:0007669"/>
    <property type="project" value="InterPro"/>
</dbReference>
<dbReference type="PANTHER" id="PTHR30097:SF4">
    <property type="entry name" value="SLR6042 PROTEIN"/>
    <property type="match status" value="1"/>
</dbReference>
<keyword evidence="2" id="KW-0813">Transport</keyword>
<dbReference type="Proteomes" id="UP000240708">
    <property type="component" value="Unassembled WGS sequence"/>
</dbReference>
<keyword evidence="3" id="KW-0175">Coiled coil</keyword>
<dbReference type="Gene3D" id="1.10.287.470">
    <property type="entry name" value="Helix hairpin bin"/>
    <property type="match status" value="1"/>
</dbReference>
<dbReference type="InterPro" id="IPR051909">
    <property type="entry name" value="MFP_Cation_Efflux"/>
</dbReference>
<evidence type="ECO:0000259" key="4">
    <source>
        <dbReference type="Pfam" id="PF25954"/>
    </source>
</evidence>
<dbReference type="EMBL" id="PYGF01000016">
    <property type="protein sequence ID" value="PSK99815.1"/>
    <property type="molecule type" value="Genomic_DNA"/>
</dbReference>
<dbReference type="Pfam" id="PF25973">
    <property type="entry name" value="BSH_CzcB"/>
    <property type="match status" value="1"/>
</dbReference>
<reference evidence="6 7" key="1">
    <citation type="submission" date="2018-03" db="EMBL/GenBank/DDBJ databases">
        <title>Genomic Encyclopedia of Archaeal and Bacterial Type Strains, Phase II (KMG-II): from individual species to whole genera.</title>
        <authorList>
            <person name="Goeker M."/>
        </authorList>
    </citation>
    <scope>NUCLEOTIDE SEQUENCE [LARGE SCALE GENOMIC DNA]</scope>
    <source>
        <strain evidence="6 7">DSM 28057</strain>
    </source>
</reference>
<keyword evidence="7" id="KW-1185">Reference proteome</keyword>
<accession>A0A2P8DRH5</accession>
<dbReference type="AlphaFoldDB" id="A0A2P8DRH5"/>
<evidence type="ECO:0000313" key="7">
    <source>
        <dbReference type="Proteomes" id="UP000240708"/>
    </source>
</evidence>
<dbReference type="InterPro" id="IPR058647">
    <property type="entry name" value="BSH_CzcB-like"/>
</dbReference>
<evidence type="ECO:0000256" key="2">
    <source>
        <dbReference type="ARBA" id="ARBA00022448"/>
    </source>
</evidence>
<dbReference type="InterPro" id="IPR006143">
    <property type="entry name" value="RND_pump_MFP"/>
</dbReference>
<feature type="domain" description="CzcB-like barrel-sandwich hybrid" evidence="5">
    <location>
        <begin position="76"/>
        <end position="216"/>
    </location>
</feature>
<dbReference type="Gene3D" id="2.40.50.100">
    <property type="match status" value="1"/>
</dbReference>
<dbReference type="GO" id="GO:0016020">
    <property type="term" value="C:membrane"/>
    <property type="evidence" value="ECO:0007669"/>
    <property type="project" value="InterPro"/>
</dbReference>
<evidence type="ECO:0000259" key="5">
    <source>
        <dbReference type="Pfam" id="PF25973"/>
    </source>
</evidence>
<gene>
    <name evidence="6" type="ORF">CLV48_1165</name>
</gene>
<dbReference type="GO" id="GO:0060003">
    <property type="term" value="P:copper ion export"/>
    <property type="evidence" value="ECO:0007669"/>
    <property type="project" value="TreeGrafter"/>
</dbReference>
<protein>
    <submittedName>
        <fullName evidence="6">Cobalt-zinc-cadmium efflux system membrane fusion protein</fullName>
    </submittedName>
</protein>
<dbReference type="GO" id="GO:0030313">
    <property type="term" value="C:cell envelope"/>
    <property type="evidence" value="ECO:0007669"/>
    <property type="project" value="TreeGrafter"/>
</dbReference>
<proteinExistence type="inferred from homology"/>
<dbReference type="NCBIfam" id="TIGR01730">
    <property type="entry name" value="RND_mfp"/>
    <property type="match status" value="1"/>
</dbReference>
<feature type="domain" description="CusB-like beta-barrel" evidence="4">
    <location>
        <begin position="219"/>
        <end position="292"/>
    </location>
</feature>
<comment type="caution">
    <text evidence="6">The sequence shown here is derived from an EMBL/GenBank/DDBJ whole genome shotgun (WGS) entry which is preliminary data.</text>
</comment>
<evidence type="ECO:0000256" key="1">
    <source>
        <dbReference type="ARBA" id="ARBA00009477"/>
    </source>
</evidence>
<dbReference type="Pfam" id="PF25954">
    <property type="entry name" value="Beta-barrel_RND_2"/>
    <property type="match status" value="1"/>
</dbReference>
<dbReference type="Gene3D" id="2.40.420.20">
    <property type="match status" value="1"/>
</dbReference>
<comment type="similarity">
    <text evidence="1">Belongs to the membrane fusion protein (MFP) (TC 8.A.1) family.</text>
</comment>
<dbReference type="GO" id="GO:0015679">
    <property type="term" value="P:plasma membrane copper ion transport"/>
    <property type="evidence" value="ECO:0007669"/>
    <property type="project" value="TreeGrafter"/>
</dbReference>
<organism evidence="6 7">
    <name type="scientific">Cecembia rubra</name>
    <dbReference type="NCBI Taxonomy" id="1485585"/>
    <lineage>
        <taxon>Bacteria</taxon>
        <taxon>Pseudomonadati</taxon>
        <taxon>Bacteroidota</taxon>
        <taxon>Cytophagia</taxon>
        <taxon>Cytophagales</taxon>
        <taxon>Cyclobacteriaceae</taxon>
        <taxon>Cecembia</taxon>
    </lineage>
</organism>
<dbReference type="Gene3D" id="2.40.30.170">
    <property type="match status" value="1"/>
</dbReference>
<name>A0A2P8DRH5_9BACT</name>
<sequence length="371" mass="40817">MNIAGKNMKLIFYSILAVVLLNSCGNSEEQSNHSENKTYCLDENFKSKIELEQPKKQLVTEGIPLTGAIEPNPDKVIHFVSLVGGIISNTYFSLGDKVTKGQVLAELRSTELSELQSQSKTIDAQIKVAEKNLQSVQSMFDDGIASQKDLLEAQSELDVLQAERVKINANLHLFSASSERGVFQIKAPTTGIVTAKSISTGAQISAEGDPLFTISDLSEVWVLVNIYATNVKNIEAGMEVDIKTLSYPDELFKGKIAAISQVLDEEARVVKARVVLQNVDLKLKPGMIVDVTALKELKTEALSIPTAAMVFDSNQNYVVVYKSDCEIEVRQVEILTKSNGITFLSSGLSENEKIITKNHLLIYEQIKNFNN</sequence>
<evidence type="ECO:0000256" key="3">
    <source>
        <dbReference type="SAM" id="Coils"/>
    </source>
</evidence>
<dbReference type="PANTHER" id="PTHR30097">
    <property type="entry name" value="CATION EFFLUX SYSTEM PROTEIN CUSB"/>
    <property type="match status" value="1"/>
</dbReference>
<evidence type="ECO:0000313" key="6">
    <source>
        <dbReference type="EMBL" id="PSK99815.1"/>
    </source>
</evidence>
<feature type="coiled-coil region" evidence="3">
    <location>
        <begin position="112"/>
        <end position="170"/>
    </location>
</feature>
<dbReference type="InterPro" id="IPR058792">
    <property type="entry name" value="Beta-barrel_RND_2"/>
</dbReference>
<dbReference type="FunFam" id="2.40.30.170:FF:000010">
    <property type="entry name" value="Efflux RND transporter periplasmic adaptor subunit"/>
    <property type="match status" value="1"/>
</dbReference>